<keyword evidence="3 7" id="KW-0547">Nucleotide-binding</keyword>
<dbReference type="HAMAP" id="MF_01228">
    <property type="entry name" value="Met_tRNA_synth_type2"/>
    <property type="match status" value="1"/>
</dbReference>
<comment type="caution">
    <text evidence="10">The sequence shown here is derived from an EMBL/GenBank/DDBJ whole genome shotgun (WGS) entry which is preliminary data.</text>
</comment>
<evidence type="ECO:0000256" key="6">
    <source>
        <dbReference type="ARBA" id="ARBA00023146"/>
    </source>
</evidence>
<dbReference type="InterPro" id="IPR014729">
    <property type="entry name" value="Rossmann-like_a/b/a_fold"/>
</dbReference>
<keyword evidence="5 7" id="KW-0648">Protein biosynthesis</keyword>
<evidence type="ECO:0000313" key="11">
    <source>
        <dbReference type="Proteomes" id="UP001524587"/>
    </source>
</evidence>
<dbReference type="PANTHER" id="PTHR43326:SF1">
    <property type="entry name" value="METHIONINE--TRNA LIGASE, MITOCHONDRIAL"/>
    <property type="match status" value="1"/>
</dbReference>
<keyword evidence="11" id="KW-1185">Reference proteome</keyword>
<keyword evidence="2 7" id="KW-0436">Ligase</keyword>
<feature type="short sequence motif" description="'KMSKS' region" evidence="7">
    <location>
        <begin position="299"/>
        <end position="303"/>
    </location>
</feature>
<dbReference type="NCBIfam" id="TIGR00398">
    <property type="entry name" value="metG"/>
    <property type="match status" value="1"/>
</dbReference>
<dbReference type="RefSeq" id="WP_422864156.1">
    <property type="nucleotide sequence ID" value="NZ_JAMSKV010000007.1"/>
</dbReference>
<organism evidence="10 11">
    <name type="scientific">Endosaccharibacter trunci</name>
    <dbReference type="NCBI Taxonomy" id="2812733"/>
    <lineage>
        <taxon>Bacteria</taxon>
        <taxon>Pseudomonadati</taxon>
        <taxon>Pseudomonadota</taxon>
        <taxon>Alphaproteobacteria</taxon>
        <taxon>Acetobacterales</taxon>
        <taxon>Acetobacteraceae</taxon>
        <taxon>Endosaccharibacter</taxon>
    </lineage>
</organism>
<comment type="catalytic activity">
    <reaction evidence="7">
        <text>tRNA(Met) + L-methionine + ATP = L-methionyl-tRNA(Met) + AMP + diphosphate</text>
        <dbReference type="Rhea" id="RHEA:13481"/>
        <dbReference type="Rhea" id="RHEA-COMP:9667"/>
        <dbReference type="Rhea" id="RHEA-COMP:9698"/>
        <dbReference type="ChEBI" id="CHEBI:30616"/>
        <dbReference type="ChEBI" id="CHEBI:33019"/>
        <dbReference type="ChEBI" id="CHEBI:57844"/>
        <dbReference type="ChEBI" id="CHEBI:78442"/>
        <dbReference type="ChEBI" id="CHEBI:78530"/>
        <dbReference type="ChEBI" id="CHEBI:456215"/>
        <dbReference type="EC" id="6.1.1.10"/>
    </reaction>
</comment>
<dbReference type="CDD" id="cd07957">
    <property type="entry name" value="Anticodon_Ia_Met"/>
    <property type="match status" value="1"/>
</dbReference>
<dbReference type="Proteomes" id="UP001524587">
    <property type="component" value="Unassembled WGS sequence"/>
</dbReference>
<reference evidence="10 11" key="1">
    <citation type="submission" date="2022-06" db="EMBL/GenBank/DDBJ databases">
        <title>Endosaccharibacter gen. nov., sp. nov., endophytic bacteria isolated from sugarcane.</title>
        <authorList>
            <person name="Pitiwittayakul N."/>
            <person name="Yukphan P."/>
            <person name="Charoenyingcharoen P."/>
            <person name="Tanasupawat S."/>
        </authorList>
    </citation>
    <scope>NUCLEOTIDE SEQUENCE [LARGE SCALE GENOMIC DNA]</scope>
    <source>
        <strain evidence="10 11">KSS8</strain>
    </source>
</reference>
<evidence type="ECO:0000259" key="9">
    <source>
        <dbReference type="Pfam" id="PF19303"/>
    </source>
</evidence>
<dbReference type="EC" id="6.1.1.10" evidence="7"/>
<dbReference type="InterPro" id="IPR023457">
    <property type="entry name" value="Met-tRNA_synth_2"/>
</dbReference>
<dbReference type="PRINTS" id="PR01041">
    <property type="entry name" value="TRNASYNTHMET"/>
</dbReference>
<dbReference type="Gene3D" id="2.170.220.10">
    <property type="match status" value="1"/>
</dbReference>
<sequence>MTRSFTVTTPIYYVNGAPHIGHAYTSVAADVMARWKRLDGFDVFFLTGTDEHGQKVEQAAIAAGTDPQSFVDRVAADFRDMAVRMNVSFDDFIRTTEPRHVAACQELWRRLAAAGHIYLGAYEGWYATRDEAFYGADELTVRPDGVRVAPTGAPVEWVTEPSYFFRLSNWTDRLLALYESEPEFIGPAGRRNEVLSFVRQGLKDLSISRTSFRWGVPVPGDPDHVMYVWWDALMNYLSALGYPDETGLMARFWPADLHLVGKEIIRFHAVFWPAFLMAAGIPLPKRVFANGWWTADGEKMSKSIGNVVEPRALADEFGVDPVRFFMLREVPFGGDGDWSRKGLITRLNVELANDLGNLAQRTLSQIARNCGGALPPSGSLTEDDEALLRQARALPLAMGAMIDRQALHEALEECWKVIRASNSFIDRQAPWTLKKQGETERMGTVLRVLVDVLRHVATVLQPFMPESMAKMLDQLGVPQDARHFVSLDVPLPDGIALPAPQGIFPRFQDPAAA</sequence>
<evidence type="ECO:0000256" key="1">
    <source>
        <dbReference type="ARBA" id="ARBA00003314"/>
    </source>
</evidence>
<dbReference type="EMBL" id="JAMSKV010000007">
    <property type="protein sequence ID" value="MCQ8278675.1"/>
    <property type="molecule type" value="Genomic_DNA"/>
</dbReference>
<dbReference type="Gene3D" id="1.10.730.10">
    <property type="entry name" value="Isoleucyl-tRNA Synthetase, Domain 1"/>
    <property type="match status" value="1"/>
</dbReference>
<keyword evidence="6 7" id="KW-0030">Aminoacyl-tRNA synthetase</keyword>
<comment type="function">
    <text evidence="1 7">Is required not only for elongation of protein synthesis but also for the initiation of all mRNA translation through initiator tRNA(fMet) aminoacylation.</text>
</comment>
<evidence type="ECO:0000256" key="4">
    <source>
        <dbReference type="ARBA" id="ARBA00022840"/>
    </source>
</evidence>
<accession>A0ABT1W734</accession>
<dbReference type="InterPro" id="IPR014758">
    <property type="entry name" value="Met-tRNA_synth"/>
</dbReference>
<dbReference type="Pfam" id="PF19303">
    <property type="entry name" value="Anticodon_3"/>
    <property type="match status" value="1"/>
</dbReference>
<keyword evidence="7" id="KW-0963">Cytoplasm</keyword>
<gene>
    <name evidence="7 10" type="primary">metG</name>
    <name evidence="10" type="ORF">NFI95_09445</name>
</gene>
<keyword evidence="4 7" id="KW-0067">ATP-binding</keyword>
<dbReference type="NCBIfam" id="NF008900">
    <property type="entry name" value="PRK12267.1"/>
    <property type="match status" value="1"/>
</dbReference>
<comment type="caution">
    <text evidence="7">Lacks conserved residue(s) required for the propagation of feature annotation.</text>
</comment>
<dbReference type="SUPFAM" id="SSF47323">
    <property type="entry name" value="Anticodon-binding domain of a subclass of class I aminoacyl-tRNA synthetases"/>
    <property type="match status" value="1"/>
</dbReference>
<evidence type="ECO:0000256" key="5">
    <source>
        <dbReference type="ARBA" id="ARBA00022917"/>
    </source>
</evidence>
<comment type="subunit">
    <text evidence="7">Monomer.</text>
</comment>
<dbReference type="InterPro" id="IPR041872">
    <property type="entry name" value="Anticodon_Met"/>
</dbReference>
<dbReference type="CDD" id="cd00814">
    <property type="entry name" value="MetRS_core"/>
    <property type="match status" value="1"/>
</dbReference>
<evidence type="ECO:0000259" key="8">
    <source>
        <dbReference type="Pfam" id="PF09334"/>
    </source>
</evidence>
<dbReference type="InterPro" id="IPR009080">
    <property type="entry name" value="tRNAsynth_Ia_anticodon-bd"/>
</dbReference>
<evidence type="ECO:0000256" key="7">
    <source>
        <dbReference type="HAMAP-Rule" id="MF_01228"/>
    </source>
</evidence>
<dbReference type="SUPFAM" id="SSF52374">
    <property type="entry name" value="Nucleotidylyl transferase"/>
    <property type="match status" value="1"/>
</dbReference>
<evidence type="ECO:0000256" key="2">
    <source>
        <dbReference type="ARBA" id="ARBA00022598"/>
    </source>
</evidence>
<feature type="domain" description="Methionyl-tRNA synthetase anticodon-binding" evidence="9">
    <location>
        <begin position="375"/>
        <end position="509"/>
    </location>
</feature>
<comment type="similarity">
    <text evidence="7">Belongs to the class-I aminoacyl-tRNA synthetase family. MetG type 2B subfamily.</text>
</comment>
<dbReference type="Gene3D" id="3.40.50.620">
    <property type="entry name" value="HUPs"/>
    <property type="match status" value="1"/>
</dbReference>
<dbReference type="PANTHER" id="PTHR43326">
    <property type="entry name" value="METHIONYL-TRNA SYNTHETASE"/>
    <property type="match status" value="1"/>
</dbReference>
<feature type="domain" description="Methionyl/Leucyl tRNA synthetase" evidence="8">
    <location>
        <begin position="6"/>
        <end position="363"/>
    </location>
</feature>
<dbReference type="GO" id="GO:0004825">
    <property type="term" value="F:methionine-tRNA ligase activity"/>
    <property type="evidence" value="ECO:0007669"/>
    <property type="project" value="UniProtKB-EC"/>
</dbReference>
<dbReference type="InterPro" id="IPR033911">
    <property type="entry name" value="MetRS_core"/>
</dbReference>
<protein>
    <recommendedName>
        <fullName evidence="7">Methionine--tRNA ligase</fullName>
        <ecNumber evidence="7">6.1.1.10</ecNumber>
    </recommendedName>
    <alternativeName>
        <fullName evidence="7">Methionyl-tRNA synthetase</fullName>
        <shortName evidence="7">MetRS</shortName>
    </alternativeName>
</protein>
<feature type="short sequence motif" description="'HIGH' region" evidence="7">
    <location>
        <begin position="12"/>
        <end position="22"/>
    </location>
</feature>
<dbReference type="InterPro" id="IPR015413">
    <property type="entry name" value="Methionyl/Leucyl_tRNA_Synth"/>
</dbReference>
<evidence type="ECO:0000256" key="3">
    <source>
        <dbReference type="ARBA" id="ARBA00022741"/>
    </source>
</evidence>
<evidence type="ECO:0000313" key="10">
    <source>
        <dbReference type="EMBL" id="MCQ8278675.1"/>
    </source>
</evidence>
<name>A0ABT1W734_9PROT</name>
<dbReference type="Pfam" id="PF09334">
    <property type="entry name" value="tRNA-synt_1g"/>
    <property type="match status" value="1"/>
</dbReference>
<comment type="subcellular location">
    <subcellularLocation>
        <location evidence="7">Cytoplasm</location>
    </subcellularLocation>
</comment>
<proteinExistence type="inferred from homology"/>